<reference evidence="5" key="2">
    <citation type="journal article" date="2019" name="MicrobiologyOpen">
        <title>High-quality draft genome sequence of Gaiella occulta isolated from a 150 meter deep mineral water borehole and comparison with the genome sequences of other deep-branching lineages of the phylum Actinobacteria.</title>
        <authorList>
            <person name="Severino R."/>
            <person name="Froufe H.J.C."/>
            <person name="Barroso C."/>
            <person name="Albuquerque L."/>
            <person name="Lobo-da-Cunha A."/>
            <person name="da Costa M.S."/>
            <person name="Egas C."/>
        </authorList>
    </citation>
    <scope>NUCLEOTIDE SEQUENCE [LARGE SCALE GENOMIC DNA]</scope>
    <source>
        <strain evidence="5">F2-233</strain>
    </source>
</reference>
<evidence type="ECO:0000313" key="4">
    <source>
        <dbReference type="EMBL" id="RDI75741.1"/>
    </source>
</evidence>
<keyword evidence="1" id="KW-0500">Molybdenum</keyword>
<dbReference type="EMBL" id="QQZY01000001">
    <property type="protein sequence ID" value="RDI75741.1"/>
    <property type="molecule type" value="Genomic_DNA"/>
</dbReference>
<keyword evidence="2" id="KW-0560">Oxidoreductase</keyword>
<dbReference type="InterPro" id="IPR000674">
    <property type="entry name" value="Ald_Oxase/Xan_DH_a/b"/>
</dbReference>
<dbReference type="InterPro" id="IPR016208">
    <property type="entry name" value="Ald_Oxase/xanthine_DH-like"/>
</dbReference>
<dbReference type="Pfam" id="PF20256">
    <property type="entry name" value="MoCoBD_2"/>
    <property type="match status" value="1"/>
</dbReference>
<comment type="caution">
    <text evidence="4">The sequence shown here is derived from an EMBL/GenBank/DDBJ whole genome shotgun (WGS) entry which is preliminary data.</text>
</comment>
<dbReference type="PANTHER" id="PTHR11908">
    <property type="entry name" value="XANTHINE DEHYDROGENASE"/>
    <property type="match status" value="1"/>
</dbReference>
<evidence type="ECO:0000256" key="1">
    <source>
        <dbReference type="ARBA" id="ARBA00022505"/>
    </source>
</evidence>
<proteinExistence type="predicted"/>
<sequence>MARLVKTQTEMEGRYQDVWVLIDEEDDVETWDVDADLALVGRPAARQDGAARAAGRVRYTVDVRLAGMLHAAVLRSPVAHGIVRGLDLDAARSLPGVRAVLGPESELSFTARTPAFAAEPRYAGQPIAAVAADTPDQARAALAALALEIEPLAHVVDPQHALVEQRFVSDPVEEARGDVDAALAAAEVRVELEIETPAHLQTPLEPHAAVASWDGDELTAWVSTQGMFSARDELAKSFGVRKDQVRVLTAFVGGGFGGKQGAGFEALVAAELARVSGRPVRLVNDRHAEQLDGGRRAATRQTIRLGARRDGTITAIDADAVIAMGQGGWVFPVTIPARTLYRCDDVRTMTFPVKTNLRPQNAFRAPGVMEGVTAFEQAVDELASALGIDPLELRRRNHADVDQASGLPYSSKQLLWCYDRAAELAGWERREDLRGPQPDGLLRGMGCATQIWWGGGGPPSHATVRLDGDGHAQVVTGIQDIGTGTLTSARIVAAEELGLPLDRVRVSGGDTRPNVYGPVAGGSQTTPSVLPAVRSAAAKVRKTLLQLAGDVLEIAPDDLHVRDGRIRSRDGALDVDVIEVTGKLGDATIDGSGSRGPNPDGFRVHTFGCQIAQVAVDAAVGEVRVERVVAVHDVGRIVNPLGASSQVEGGVLQGMAFALTEELVLDPTTGAPVNAHLDDYKLPTIADVPEITIDFAPVPDANLPNVGAKGLGEPPIVPTAAAIANAFAHATGRRCAALPLTRARVLEALS</sequence>
<dbReference type="InterPro" id="IPR008274">
    <property type="entry name" value="AldOxase/xan_DH_MoCoBD1"/>
</dbReference>
<feature type="domain" description="Aldehyde oxidase/xanthine dehydrogenase a/b hammerhead" evidence="3">
    <location>
        <begin position="54"/>
        <end position="153"/>
    </location>
</feature>
<dbReference type="RefSeq" id="WP_114794635.1">
    <property type="nucleotide sequence ID" value="NZ_QQZY01000001.1"/>
</dbReference>
<dbReference type="InterPro" id="IPR036856">
    <property type="entry name" value="Ald_Oxase/Xan_DH_a/b_sf"/>
</dbReference>
<dbReference type="SUPFAM" id="SSF56003">
    <property type="entry name" value="Molybdenum cofactor-binding domain"/>
    <property type="match status" value="1"/>
</dbReference>
<dbReference type="Gene3D" id="3.30.365.10">
    <property type="entry name" value="Aldehyde oxidase/xanthine dehydrogenase, molybdopterin binding domain"/>
    <property type="match status" value="4"/>
</dbReference>
<dbReference type="SUPFAM" id="SSF54665">
    <property type="entry name" value="CO dehydrogenase molybdoprotein N-domain-like"/>
    <property type="match status" value="1"/>
</dbReference>
<dbReference type="AlphaFoldDB" id="A0A7M2Z0D1"/>
<organism evidence="4 5">
    <name type="scientific">Gaiella occulta</name>
    <dbReference type="NCBI Taxonomy" id="1002870"/>
    <lineage>
        <taxon>Bacteria</taxon>
        <taxon>Bacillati</taxon>
        <taxon>Actinomycetota</taxon>
        <taxon>Thermoleophilia</taxon>
        <taxon>Gaiellales</taxon>
        <taxon>Gaiellaceae</taxon>
        <taxon>Gaiella</taxon>
    </lineage>
</organism>
<evidence type="ECO:0000313" key="5">
    <source>
        <dbReference type="Proteomes" id="UP000254134"/>
    </source>
</evidence>
<dbReference type="GO" id="GO:0016491">
    <property type="term" value="F:oxidoreductase activity"/>
    <property type="evidence" value="ECO:0007669"/>
    <property type="project" value="UniProtKB-KW"/>
</dbReference>
<dbReference type="GO" id="GO:0005506">
    <property type="term" value="F:iron ion binding"/>
    <property type="evidence" value="ECO:0007669"/>
    <property type="project" value="InterPro"/>
</dbReference>
<protein>
    <submittedName>
        <fullName evidence="4">Aerobic-type carbon monoxide dehydrogenase large subunit CoxL/CutL-like</fullName>
    </submittedName>
</protein>
<dbReference type="PANTHER" id="PTHR11908:SF132">
    <property type="entry name" value="ALDEHYDE OXIDASE 1-RELATED"/>
    <property type="match status" value="1"/>
</dbReference>
<accession>A0A7M2Z0D1</accession>
<gene>
    <name evidence="4" type="ORF">Gocc_0160</name>
</gene>
<dbReference type="Pfam" id="PF01315">
    <property type="entry name" value="Ald_Xan_dh_C"/>
    <property type="match status" value="1"/>
</dbReference>
<dbReference type="SMART" id="SM01008">
    <property type="entry name" value="Ald_Xan_dh_C"/>
    <property type="match status" value="1"/>
</dbReference>
<dbReference type="OrthoDB" id="9758509at2"/>
<reference evidence="4 5" key="1">
    <citation type="submission" date="2018-07" db="EMBL/GenBank/DDBJ databases">
        <title>High-quality-draft genome sequence of Gaiella occulta.</title>
        <authorList>
            <person name="Severino R."/>
            <person name="Froufe H.J.C."/>
            <person name="Rainey F.A."/>
            <person name="Barroso C."/>
            <person name="Albuquerque L."/>
            <person name="Lobo-Da-Cunha A."/>
            <person name="Da Costa M.S."/>
            <person name="Egas C."/>
        </authorList>
    </citation>
    <scope>NUCLEOTIDE SEQUENCE [LARGE SCALE GENOMIC DNA]</scope>
    <source>
        <strain evidence="4 5">F2-233</strain>
    </source>
</reference>
<dbReference type="Pfam" id="PF02738">
    <property type="entry name" value="MoCoBD_1"/>
    <property type="match status" value="1"/>
</dbReference>
<evidence type="ECO:0000259" key="3">
    <source>
        <dbReference type="SMART" id="SM01008"/>
    </source>
</evidence>
<keyword evidence="5" id="KW-1185">Reference proteome</keyword>
<dbReference type="InterPro" id="IPR046867">
    <property type="entry name" value="AldOxase/xan_DH_MoCoBD2"/>
</dbReference>
<name>A0A7M2Z0D1_9ACTN</name>
<evidence type="ECO:0000256" key="2">
    <source>
        <dbReference type="ARBA" id="ARBA00023002"/>
    </source>
</evidence>
<dbReference type="InterPro" id="IPR037165">
    <property type="entry name" value="AldOxase/xan_DH_Mopterin-bd_sf"/>
</dbReference>
<dbReference type="Proteomes" id="UP000254134">
    <property type="component" value="Unassembled WGS sequence"/>
</dbReference>
<dbReference type="Gene3D" id="3.90.1170.50">
    <property type="entry name" value="Aldehyde oxidase/xanthine dehydrogenase, a/b hammerhead"/>
    <property type="match status" value="1"/>
</dbReference>